<evidence type="ECO:0000313" key="2">
    <source>
        <dbReference type="EMBL" id="VVM05540.1"/>
    </source>
</evidence>
<keyword evidence="3" id="KW-1185">Reference proteome</keyword>
<gene>
    <name evidence="2" type="ORF">MAMC_00650</name>
</gene>
<dbReference type="EMBL" id="CABFUZ020000091">
    <property type="protein sequence ID" value="VVM05540.1"/>
    <property type="molecule type" value="Genomic_DNA"/>
</dbReference>
<proteinExistence type="predicted"/>
<dbReference type="Proteomes" id="UP000381693">
    <property type="component" value="Unassembled WGS sequence"/>
</dbReference>
<organism evidence="2 3">
    <name type="scientific">Methylacidimicrobium cyclopophantes</name>
    <dbReference type="NCBI Taxonomy" id="1041766"/>
    <lineage>
        <taxon>Bacteria</taxon>
        <taxon>Pseudomonadati</taxon>
        <taxon>Verrucomicrobiota</taxon>
        <taxon>Methylacidimicrobium</taxon>
    </lineage>
</organism>
<comment type="caution">
    <text evidence="2">The sequence shown here is derived from an EMBL/GenBank/DDBJ whole genome shotgun (WGS) entry which is preliminary data.</text>
</comment>
<feature type="region of interest" description="Disordered" evidence="1">
    <location>
        <begin position="25"/>
        <end position="45"/>
    </location>
</feature>
<accession>A0A5E6M7L8</accession>
<protein>
    <submittedName>
        <fullName evidence="2">Uncharacterized protein</fullName>
    </submittedName>
</protein>
<sequence>MTVRRRSRYRRPDSLRVAAAYLDDGHRPHRHKRVSRNVQKPSNTVASRRYTCKHSHGLHYYTDRLIRAPRDKAWQPGPPSDL</sequence>
<name>A0A5E6M7L8_9BACT</name>
<reference evidence="2" key="1">
    <citation type="submission" date="2019-09" db="EMBL/GenBank/DDBJ databases">
        <authorList>
            <person name="Cremers G."/>
        </authorList>
    </citation>
    <scope>NUCLEOTIDE SEQUENCE [LARGE SCALE GENOMIC DNA]</scope>
    <source>
        <strain evidence="2">3B</strain>
    </source>
</reference>
<evidence type="ECO:0000256" key="1">
    <source>
        <dbReference type="SAM" id="MobiDB-lite"/>
    </source>
</evidence>
<dbReference type="AlphaFoldDB" id="A0A5E6M7L8"/>
<feature type="compositionally biased region" description="Polar residues" evidence="1">
    <location>
        <begin position="36"/>
        <end position="45"/>
    </location>
</feature>
<evidence type="ECO:0000313" key="3">
    <source>
        <dbReference type="Proteomes" id="UP000381693"/>
    </source>
</evidence>